<evidence type="ECO:0000256" key="1">
    <source>
        <dbReference type="ARBA" id="ARBA00005150"/>
    </source>
</evidence>
<name>A0A0A1TAQ5_9HYPO</name>
<dbReference type="PANTHER" id="PTHR11136">
    <property type="entry name" value="FOLYLPOLYGLUTAMATE SYNTHASE-RELATED"/>
    <property type="match status" value="1"/>
</dbReference>
<dbReference type="AlphaFoldDB" id="A0A0A1TAQ5"/>
<evidence type="ECO:0000256" key="6">
    <source>
        <dbReference type="ARBA" id="ARBA00022723"/>
    </source>
</evidence>
<evidence type="ECO:0000256" key="2">
    <source>
        <dbReference type="ARBA" id="ARBA00008276"/>
    </source>
</evidence>
<feature type="compositionally biased region" description="Polar residues" evidence="13">
    <location>
        <begin position="28"/>
        <end position="44"/>
    </location>
</feature>
<comment type="pathway">
    <text evidence="1">Cofactor biosynthesis; tetrahydrofolylpolyglutamate biosynthesis.</text>
</comment>
<dbReference type="GO" id="GO:0005739">
    <property type="term" value="C:mitochondrion"/>
    <property type="evidence" value="ECO:0007669"/>
    <property type="project" value="TreeGrafter"/>
</dbReference>
<sequence>MVASQERAFQNAIAFLNSRMRTARPQHPGSTQLPVTSLPSTNPTFRGTPPIQGMREWLRKLGHTNDQIDSLNVIHIAGTKGKGTTCTFIENFLREHGKRTGFPRKTGLYTGPHLVDIRERIRINFAPVSKDTFSQNLAEVREALGLEEQGPGPRYLQILALTSYHTFIKEKVDVAIYETHHGGEYDATNCVENPVITGITSIGMDHIASLGPSITDIAWHKAGIIKPGAAAFTAEQKESVAQEIKARANEKNVDLEVVASDPTLPGDFPSECQRLNASLALRISNKFLNKKHPDSASILSESDIARVIENFTWPGRFQLIERDAVSWYIDGAHNELSMPQVAGWFNNNVKPVSPNARRVLIFAQKEGQRDGLEVVKALAESLVSPVEHVIFTPHSASAADIARIDTYCQCWAELRPEAKITRMVDPKEALRLGSKLASEADSADVLVTGSLYLVGEAIQYLGEA</sequence>
<dbReference type="SUPFAM" id="SSF53623">
    <property type="entry name" value="MurD-like peptide ligases, catalytic domain"/>
    <property type="match status" value="1"/>
</dbReference>
<comment type="similarity">
    <text evidence="2">Belongs to the folylpolyglutamate synthase family.</text>
</comment>
<feature type="domain" description="Mur ligase C-terminal" evidence="14">
    <location>
        <begin position="315"/>
        <end position="450"/>
    </location>
</feature>
<organism evidence="15 16">
    <name type="scientific">[Torrubiella] hemipterigena</name>
    <dbReference type="NCBI Taxonomy" id="1531966"/>
    <lineage>
        <taxon>Eukaryota</taxon>
        <taxon>Fungi</taxon>
        <taxon>Dikarya</taxon>
        <taxon>Ascomycota</taxon>
        <taxon>Pezizomycotina</taxon>
        <taxon>Sordariomycetes</taxon>
        <taxon>Hypocreomycetidae</taxon>
        <taxon>Hypocreales</taxon>
        <taxon>Clavicipitaceae</taxon>
        <taxon>Clavicipitaceae incertae sedis</taxon>
        <taxon>'Torrubiella' clade</taxon>
    </lineage>
</organism>
<evidence type="ECO:0000259" key="14">
    <source>
        <dbReference type="Pfam" id="PF02875"/>
    </source>
</evidence>
<keyword evidence="4" id="KW-0554">One-carbon metabolism</keyword>
<dbReference type="InterPro" id="IPR004101">
    <property type="entry name" value="Mur_ligase_C"/>
</dbReference>
<accession>A0A0A1TAQ5</accession>
<dbReference type="GO" id="GO:0005829">
    <property type="term" value="C:cytosol"/>
    <property type="evidence" value="ECO:0007669"/>
    <property type="project" value="TreeGrafter"/>
</dbReference>
<keyword evidence="5" id="KW-0436">Ligase</keyword>
<dbReference type="InterPro" id="IPR036615">
    <property type="entry name" value="Mur_ligase_C_dom_sf"/>
</dbReference>
<dbReference type="NCBIfam" id="TIGR01499">
    <property type="entry name" value="folC"/>
    <property type="match status" value="1"/>
</dbReference>
<dbReference type="GO" id="GO:0046872">
    <property type="term" value="F:metal ion binding"/>
    <property type="evidence" value="ECO:0007669"/>
    <property type="project" value="UniProtKB-KW"/>
</dbReference>
<feature type="region of interest" description="Disordered" evidence="13">
    <location>
        <begin position="23"/>
        <end position="44"/>
    </location>
</feature>
<keyword evidence="8" id="KW-0067">ATP-binding</keyword>
<evidence type="ECO:0000313" key="15">
    <source>
        <dbReference type="EMBL" id="CEJ84195.1"/>
    </source>
</evidence>
<dbReference type="Proteomes" id="UP000039046">
    <property type="component" value="Unassembled WGS sequence"/>
</dbReference>
<dbReference type="GO" id="GO:0004326">
    <property type="term" value="F:tetrahydrofolylpolyglutamate synthase activity"/>
    <property type="evidence" value="ECO:0007669"/>
    <property type="project" value="UniProtKB-EC"/>
</dbReference>
<evidence type="ECO:0000256" key="4">
    <source>
        <dbReference type="ARBA" id="ARBA00022563"/>
    </source>
</evidence>
<dbReference type="OrthoDB" id="5212574at2759"/>
<keyword evidence="6" id="KW-0479">Metal-binding</keyword>
<evidence type="ECO:0000256" key="9">
    <source>
        <dbReference type="ARBA" id="ARBA00022842"/>
    </source>
</evidence>
<dbReference type="InterPro" id="IPR036565">
    <property type="entry name" value="Mur-like_cat_sf"/>
</dbReference>
<evidence type="ECO:0000256" key="13">
    <source>
        <dbReference type="SAM" id="MobiDB-lite"/>
    </source>
</evidence>
<dbReference type="Gene3D" id="3.90.190.20">
    <property type="entry name" value="Mur ligase, C-terminal domain"/>
    <property type="match status" value="1"/>
</dbReference>
<protein>
    <recommendedName>
        <fullName evidence="3">tetrahydrofolate synthase</fullName>
        <ecNumber evidence="3">6.3.2.17</ecNumber>
    </recommendedName>
    <alternativeName>
        <fullName evidence="11">Folylpoly-gamma-glutamate synthetase</fullName>
    </alternativeName>
    <alternativeName>
        <fullName evidence="10">Tetrahydrofolylpolyglutamate synthase</fullName>
    </alternativeName>
</protein>
<dbReference type="HOGENOM" id="CLU_015869_0_1_1"/>
<reference evidence="15 16" key="1">
    <citation type="journal article" date="2015" name="Genome Announc.">
        <title>Draft Genome Sequence and Gene Annotation of the Entomopathogenic Fungus Verticillium hemipterigenum.</title>
        <authorList>
            <person name="Horn F."/>
            <person name="Habel A."/>
            <person name="Scharf D.H."/>
            <person name="Dworschak J."/>
            <person name="Brakhage A.A."/>
            <person name="Guthke R."/>
            <person name="Hertweck C."/>
            <person name="Linde J."/>
        </authorList>
    </citation>
    <scope>NUCLEOTIDE SEQUENCE [LARGE SCALE GENOMIC DNA]</scope>
</reference>
<dbReference type="InterPro" id="IPR001645">
    <property type="entry name" value="Folylpolyglutamate_synth"/>
</dbReference>
<evidence type="ECO:0000313" key="16">
    <source>
        <dbReference type="Proteomes" id="UP000039046"/>
    </source>
</evidence>
<proteinExistence type="inferred from homology"/>
<dbReference type="STRING" id="1531966.A0A0A1TAQ5"/>
<keyword evidence="7" id="KW-0547">Nucleotide-binding</keyword>
<dbReference type="EC" id="6.3.2.17" evidence="3"/>
<evidence type="ECO:0000256" key="5">
    <source>
        <dbReference type="ARBA" id="ARBA00022598"/>
    </source>
</evidence>
<keyword evidence="9" id="KW-0460">Magnesium</keyword>
<dbReference type="UniPathway" id="UPA00850"/>
<gene>
    <name evidence="15" type="ORF">VHEMI03409</name>
</gene>
<dbReference type="GO" id="GO:0005524">
    <property type="term" value="F:ATP binding"/>
    <property type="evidence" value="ECO:0007669"/>
    <property type="project" value="UniProtKB-KW"/>
</dbReference>
<dbReference type="Gene3D" id="3.40.1190.10">
    <property type="entry name" value="Mur-like, catalytic domain"/>
    <property type="match status" value="1"/>
</dbReference>
<evidence type="ECO:0000256" key="11">
    <source>
        <dbReference type="ARBA" id="ARBA00030876"/>
    </source>
</evidence>
<evidence type="ECO:0000256" key="8">
    <source>
        <dbReference type="ARBA" id="ARBA00022840"/>
    </source>
</evidence>
<comment type="catalytic activity">
    <reaction evidence="12">
        <text>(6S)-5,6,7,8-tetrahydrofolyl-(gamma-L-Glu)(n) + L-glutamate + ATP = (6S)-5,6,7,8-tetrahydrofolyl-(gamma-L-Glu)(n+1) + ADP + phosphate + H(+)</text>
        <dbReference type="Rhea" id="RHEA:10580"/>
        <dbReference type="Rhea" id="RHEA-COMP:14738"/>
        <dbReference type="Rhea" id="RHEA-COMP:14740"/>
        <dbReference type="ChEBI" id="CHEBI:15378"/>
        <dbReference type="ChEBI" id="CHEBI:29985"/>
        <dbReference type="ChEBI" id="CHEBI:30616"/>
        <dbReference type="ChEBI" id="CHEBI:43474"/>
        <dbReference type="ChEBI" id="CHEBI:141005"/>
        <dbReference type="ChEBI" id="CHEBI:456216"/>
        <dbReference type="EC" id="6.3.2.17"/>
    </reaction>
</comment>
<evidence type="ECO:0000256" key="10">
    <source>
        <dbReference type="ARBA" id="ARBA00030592"/>
    </source>
</evidence>
<dbReference type="SUPFAM" id="SSF53244">
    <property type="entry name" value="MurD-like peptide ligases, peptide-binding domain"/>
    <property type="match status" value="1"/>
</dbReference>
<evidence type="ECO:0000256" key="7">
    <source>
        <dbReference type="ARBA" id="ARBA00022741"/>
    </source>
</evidence>
<evidence type="ECO:0000256" key="12">
    <source>
        <dbReference type="ARBA" id="ARBA00047493"/>
    </source>
</evidence>
<dbReference type="EMBL" id="CDHN01000002">
    <property type="protein sequence ID" value="CEJ84195.1"/>
    <property type="molecule type" value="Genomic_DNA"/>
</dbReference>
<keyword evidence="16" id="KW-1185">Reference proteome</keyword>
<evidence type="ECO:0000256" key="3">
    <source>
        <dbReference type="ARBA" id="ARBA00013025"/>
    </source>
</evidence>
<dbReference type="PANTHER" id="PTHR11136:SF5">
    <property type="entry name" value="FOLYLPOLYGLUTAMATE SYNTHASE, MITOCHONDRIAL"/>
    <property type="match status" value="1"/>
</dbReference>
<dbReference type="Pfam" id="PF02875">
    <property type="entry name" value="Mur_ligase_C"/>
    <property type="match status" value="1"/>
</dbReference>
<dbReference type="GO" id="GO:0006730">
    <property type="term" value="P:one-carbon metabolic process"/>
    <property type="evidence" value="ECO:0007669"/>
    <property type="project" value="UniProtKB-KW"/>
</dbReference>